<proteinExistence type="predicted"/>
<accession>A0ACB7Z7A6</accession>
<gene>
    <name evidence="1" type="ORF">Vadar_028623</name>
</gene>
<organism evidence="1 2">
    <name type="scientific">Vaccinium darrowii</name>
    <dbReference type="NCBI Taxonomy" id="229202"/>
    <lineage>
        <taxon>Eukaryota</taxon>
        <taxon>Viridiplantae</taxon>
        <taxon>Streptophyta</taxon>
        <taxon>Embryophyta</taxon>
        <taxon>Tracheophyta</taxon>
        <taxon>Spermatophyta</taxon>
        <taxon>Magnoliopsida</taxon>
        <taxon>eudicotyledons</taxon>
        <taxon>Gunneridae</taxon>
        <taxon>Pentapetalae</taxon>
        <taxon>asterids</taxon>
        <taxon>Ericales</taxon>
        <taxon>Ericaceae</taxon>
        <taxon>Vaccinioideae</taxon>
        <taxon>Vaccinieae</taxon>
        <taxon>Vaccinium</taxon>
    </lineage>
</organism>
<evidence type="ECO:0000313" key="1">
    <source>
        <dbReference type="EMBL" id="KAH7861628.1"/>
    </source>
</evidence>
<protein>
    <submittedName>
        <fullName evidence="1">Uncharacterized protein</fullName>
    </submittedName>
</protein>
<reference evidence="1 2" key="1">
    <citation type="journal article" date="2021" name="Hortic Res">
        <title>High-quality reference genome and annotation aids understanding of berry development for evergreen blueberry (Vaccinium darrowii).</title>
        <authorList>
            <person name="Yu J."/>
            <person name="Hulse-Kemp A.M."/>
            <person name="Babiker E."/>
            <person name="Staton M."/>
        </authorList>
    </citation>
    <scope>NUCLEOTIDE SEQUENCE [LARGE SCALE GENOMIC DNA]</scope>
    <source>
        <strain evidence="2">cv. NJ 8807/NJ 8810</strain>
        <tissue evidence="1">Young leaf</tissue>
    </source>
</reference>
<comment type="caution">
    <text evidence="1">The sequence shown here is derived from an EMBL/GenBank/DDBJ whole genome shotgun (WGS) entry which is preliminary data.</text>
</comment>
<dbReference type="EMBL" id="CM037154">
    <property type="protein sequence ID" value="KAH7861628.1"/>
    <property type="molecule type" value="Genomic_DNA"/>
</dbReference>
<dbReference type="Proteomes" id="UP000828048">
    <property type="component" value="Chromosome 4"/>
</dbReference>
<name>A0ACB7Z7A6_9ERIC</name>
<evidence type="ECO:0000313" key="2">
    <source>
        <dbReference type="Proteomes" id="UP000828048"/>
    </source>
</evidence>
<sequence>MKQTSLQPNNFTFPFVAKACANLSNILYSQILHTHVAKSPFQSDIYVQTALVDMYVKCGHLDYAYNLFDKMPDRDLTSWNVMLMGFAQLGLVDKAAIVLSQMRLDGIRPDSVTIMALTQLGSSLEDLMFVNAIHCLGIQMGIEGDVKVANTWVSAYAKCGDLGMAETVFGWIDPDLRTVVSWNSMFSGYAYFEESVKAVGLYKWMLYDGVWPDVSTILSLLPSCVTTDALCHGKSIHCHGVQLGCVFNVLVRNSLISMYSKCGDIEAARRVFDSVRDRTCVSWNAIIGGYAKKSDLDEALALFRSMEAAGQKPDIVTLLYMISCCGQTGSLEVGRWIDNYAISNGKKQNVTVCNALIDMYAKCGSIRDAWELFSTMQGKTVVSWTSMISGCALNGEFKEALDIFCLMLELGLKPNHITFLAVLQACTHAGLLEKGRECFDMMTKVHKINPGLGHYSCIADLLGRRGKLKEALEFIEKMPFKPDAGIWGALLSACKNYHNVEIGEYATHRLFELEPEAAAPYVEMANLYASAGRWDGVTGIRKLMKGNQVTKSAGQSIVQVNGTICKFMVEDRSHSEHQLIYDVLDGLALLLKKEKIHHAVMEELIDYQYN</sequence>
<keyword evidence="2" id="KW-1185">Reference proteome</keyword>